<dbReference type="InterPro" id="IPR050190">
    <property type="entry name" value="UPF0213_domain"/>
</dbReference>
<accession>A0A1G2HQ56</accession>
<dbReference type="EMBL" id="MHOM01000021">
    <property type="protein sequence ID" value="OGZ64617.1"/>
    <property type="molecule type" value="Genomic_DNA"/>
</dbReference>
<evidence type="ECO:0000259" key="2">
    <source>
        <dbReference type="PROSITE" id="PS50164"/>
    </source>
</evidence>
<dbReference type="SUPFAM" id="SSF82771">
    <property type="entry name" value="GIY-YIG endonuclease"/>
    <property type="match status" value="1"/>
</dbReference>
<reference evidence="3 4" key="1">
    <citation type="journal article" date="2016" name="Nat. Commun.">
        <title>Thousands of microbial genomes shed light on interconnected biogeochemical processes in an aquifer system.</title>
        <authorList>
            <person name="Anantharaman K."/>
            <person name="Brown C.T."/>
            <person name="Hug L.A."/>
            <person name="Sharon I."/>
            <person name="Castelle C.J."/>
            <person name="Probst A.J."/>
            <person name="Thomas B.C."/>
            <person name="Singh A."/>
            <person name="Wilkins M.J."/>
            <person name="Karaoz U."/>
            <person name="Brodie E.L."/>
            <person name="Williams K.H."/>
            <person name="Hubbard S.S."/>
            <person name="Banfield J.F."/>
        </authorList>
    </citation>
    <scope>NUCLEOTIDE SEQUENCE [LARGE SCALE GENOMIC DNA]</scope>
</reference>
<feature type="domain" description="GIY-YIG" evidence="2">
    <location>
        <begin position="1"/>
        <end position="76"/>
    </location>
</feature>
<comment type="caution">
    <text evidence="3">The sequence shown here is derived from an EMBL/GenBank/DDBJ whole genome shotgun (WGS) entry which is preliminary data.</text>
</comment>
<dbReference type="CDD" id="cd10449">
    <property type="entry name" value="GIY-YIG_SLX1_like"/>
    <property type="match status" value="1"/>
</dbReference>
<evidence type="ECO:0000313" key="3">
    <source>
        <dbReference type="EMBL" id="OGZ64617.1"/>
    </source>
</evidence>
<dbReference type="AlphaFoldDB" id="A0A1G2HQ56"/>
<dbReference type="PANTHER" id="PTHR34477">
    <property type="entry name" value="UPF0213 PROTEIN YHBQ"/>
    <property type="match status" value="1"/>
</dbReference>
<dbReference type="Pfam" id="PF01541">
    <property type="entry name" value="GIY-YIG"/>
    <property type="match status" value="1"/>
</dbReference>
<dbReference type="InterPro" id="IPR000305">
    <property type="entry name" value="GIY-YIG_endonuc"/>
</dbReference>
<proteinExistence type="inferred from homology"/>
<dbReference type="STRING" id="1802200.A2812_02375"/>
<evidence type="ECO:0000313" key="4">
    <source>
        <dbReference type="Proteomes" id="UP000177190"/>
    </source>
</evidence>
<protein>
    <recommendedName>
        <fullName evidence="2">GIY-YIG domain-containing protein</fullName>
    </recommendedName>
</protein>
<gene>
    <name evidence="3" type="ORF">A2812_02375</name>
</gene>
<dbReference type="InterPro" id="IPR035901">
    <property type="entry name" value="GIY-YIG_endonuc_sf"/>
</dbReference>
<organism evidence="3 4">
    <name type="scientific">Candidatus Staskawiczbacteria bacterium RIFCSPHIGHO2_01_FULL_36_16</name>
    <dbReference type="NCBI Taxonomy" id="1802200"/>
    <lineage>
        <taxon>Bacteria</taxon>
        <taxon>Candidatus Staskawicziibacteriota</taxon>
    </lineage>
</organism>
<dbReference type="PANTHER" id="PTHR34477:SF5">
    <property type="entry name" value="BSL5627 PROTEIN"/>
    <property type="match status" value="1"/>
</dbReference>
<name>A0A1G2HQ56_9BACT</name>
<dbReference type="Proteomes" id="UP000177190">
    <property type="component" value="Unassembled WGS sequence"/>
</dbReference>
<dbReference type="PROSITE" id="PS50164">
    <property type="entry name" value="GIY_YIG"/>
    <property type="match status" value="1"/>
</dbReference>
<comment type="similarity">
    <text evidence="1">Belongs to the UPF0213 family.</text>
</comment>
<evidence type="ECO:0000256" key="1">
    <source>
        <dbReference type="ARBA" id="ARBA00007435"/>
    </source>
</evidence>
<dbReference type="Gene3D" id="3.40.1440.10">
    <property type="entry name" value="GIY-YIG endonuclease"/>
    <property type="match status" value="1"/>
</dbReference>
<sequence>MFYTYILKSRINGSYYVGSCEHVNKRIELHNKGLVKSTKRYIPWDIVRTEEYKTLSEARKRELQIKSWKKRSAIEN</sequence>